<dbReference type="EMBL" id="CAACVR010000001">
    <property type="protein sequence ID" value="VEU19272.1"/>
    <property type="molecule type" value="Genomic_DNA"/>
</dbReference>
<evidence type="ECO:0000313" key="3">
    <source>
        <dbReference type="EMBL" id="VEU19272.1"/>
    </source>
</evidence>
<feature type="region of interest" description="Disordered" evidence="1">
    <location>
        <begin position="107"/>
        <end position="141"/>
    </location>
</feature>
<feature type="signal peptide" evidence="2">
    <location>
        <begin position="1"/>
        <end position="19"/>
    </location>
</feature>
<feature type="chain" id="PRO_5019424911" evidence="2">
    <location>
        <begin position="20"/>
        <end position="189"/>
    </location>
</feature>
<accession>A0A448YEE6</accession>
<keyword evidence="2" id="KW-0732">Signal</keyword>
<evidence type="ECO:0000256" key="1">
    <source>
        <dbReference type="SAM" id="MobiDB-lite"/>
    </source>
</evidence>
<evidence type="ECO:0000313" key="4">
    <source>
        <dbReference type="Proteomes" id="UP000290900"/>
    </source>
</evidence>
<dbReference type="Pfam" id="PF00660">
    <property type="entry name" value="SRP1_TIP1"/>
    <property type="match status" value="1"/>
</dbReference>
<reference evidence="3 4" key="1">
    <citation type="submission" date="2018-12" db="EMBL/GenBank/DDBJ databases">
        <authorList>
            <person name="Tiukova I."/>
            <person name="Dainat J."/>
        </authorList>
    </citation>
    <scope>NUCLEOTIDE SEQUENCE [LARGE SCALE GENOMIC DNA]</scope>
</reference>
<gene>
    <name evidence="3" type="ORF">BRENAR_LOCUS11</name>
</gene>
<name>A0A448YEE6_BRENA</name>
<dbReference type="STRING" id="13370.A0A448YEE6"/>
<proteinExistence type="predicted"/>
<dbReference type="InterPro" id="IPR000992">
    <property type="entry name" value="SRP1_TIP1"/>
</dbReference>
<dbReference type="AlphaFoldDB" id="A0A448YEE6"/>
<dbReference type="InParanoid" id="A0A448YEE6"/>
<dbReference type="OrthoDB" id="4069694at2759"/>
<sequence>MVSTSSILAVASVVAAANAEDIVQAVFDDINANLNEYLPLVAASSAQLAPLLSLYFEAKTYTDDSYTTLVSPELEGEISAFATGLSWYSSRILPELGAATSAVPSTEASSSAPASSAPASSSSAPASSSPAPSSAASSAESSSAASSAASSEIHSVSSAAGAVGAPQPGSAAYVMAAGLVGLLSGVALL</sequence>
<dbReference type="Proteomes" id="UP000290900">
    <property type="component" value="Unassembled WGS sequence"/>
</dbReference>
<keyword evidence="4" id="KW-1185">Reference proteome</keyword>
<protein>
    <submittedName>
        <fullName evidence="3">DEKNAAC100889</fullName>
    </submittedName>
</protein>
<organism evidence="3 4">
    <name type="scientific">Brettanomyces naardenensis</name>
    <name type="common">Yeast</name>
    <dbReference type="NCBI Taxonomy" id="13370"/>
    <lineage>
        <taxon>Eukaryota</taxon>
        <taxon>Fungi</taxon>
        <taxon>Dikarya</taxon>
        <taxon>Ascomycota</taxon>
        <taxon>Saccharomycotina</taxon>
        <taxon>Pichiomycetes</taxon>
        <taxon>Pichiales</taxon>
        <taxon>Pichiaceae</taxon>
        <taxon>Brettanomyces</taxon>
    </lineage>
</organism>
<evidence type="ECO:0000256" key="2">
    <source>
        <dbReference type="SAM" id="SignalP"/>
    </source>
</evidence>